<proteinExistence type="predicted"/>
<comment type="caution">
    <text evidence="1">The sequence shown here is derived from an EMBL/GenBank/DDBJ whole genome shotgun (WGS) entry which is preliminary data.</text>
</comment>
<accession>A0ABW3UCT1</accession>
<organism evidence="1 2">
    <name type="scientific">Microbulbifer celer</name>
    <dbReference type="NCBI Taxonomy" id="435905"/>
    <lineage>
        <taxon>Bacteria</taxon>
        <taxon>Pseudomonadati</taxon>
        <taxon>Pseudomonadota</taxon>
        <taxon>Gammaproteobacteria</taxon>
        <taxon>Cellvibrionales</taxon>
        <taxon>Microbulbiferaceae</taxon>
        <taxon>Microbulbifer</taxon>
    </lineage>
</organism>
<sequence length="118" mass="13573">MEDFPELYELIGLFAAEPELTDRDVPWFYNRLTYRTERGDNKIYCAIEPGYGQVVLIWEKAGVLVASLNLEGIVGLKVISERGTEKMVATFRPSTKLLDFEFQLKPTINLKWGNQLNE</sequence>
<dbReference type="Proteomes" id="UP001597264">
    <property type="component" value="Unassembled WGS sequence"/>
</dbReference>
<evidence type="ECO:0000313" key="1">
    <source>
        <dbReference type="EMBL" id="MFD1218124.1"/>
    </source>
</evidence>
<dbReference type="RefSeq" id="WP_138237322.1">
    <property type="nucleotide sequence ID" value="NZ_CP087715.1"/>
</dbReference>
<name>A0ABW3UCT1_9GAMM</name>
<dbReference type="EMBL" id="JBHTLR010000024">
    <property type="protein sequence ID" value="MFD1218124.1"/>
    <property type="molecule type" value="Genomic_DNA"/>
</dbReference>
<dbReference type="CDD" id="cd20698">
    <property type="entry name" value="CdiI_Kp-like"/>
    <property type="match status" value="1"/>
</dbReference>
<evidence type="ECO:0000313" key="2">
    <source>
        <dbReference type="Proteomes" id="UP001597264"/>
    </source>
</evidence>
<reference evidence="2" key="1">
    <citation type="journal article" date="2019" name="Int. J. Syst. Evol. Microbiol.">
        <title>The Global Catalogue of Microorganisms (GCM) 10K type strain sequencing project: providing services to taxonomists for standard genome sequencing and annotation.</title>
        <authorList>
            <consortium name="The Broad Institute Genomics Platform"/>
            <consortium name="The Broad Institute Genome Sequencing Center for Infectious Disease"/>
            <person name="Wu L."/>
            <person name="Ma J."/>
        </authorList>
    </citation>
    <scope>NUCLEOTIDE SEQUENCE [LARGE SCALE GENOMIC DNA]</scope>
    <source>
        <strain evidence="2">CCUG 54356</strain>
    </source>
</reference>
<keyword evidence="2" id="KW-1185">Reference proteome</keyword>
<gene>
    <name evidence="1" type="ORF">ACFQ2X_16105</name>
</gene>
<protein>
    <submittedName>
        <fullName evidence="1">Uncharacterized protein</fullName>
    </submittedName>
</protein>